<dbReference type="EMBL" id="WIWJ01000006">
    <property type="protein sequence ID" value="MQT46152.1"/>
    <property type="molecule type" value="Genomic_DNA"/>
</dbReference>
<dbReference type="Proteomes" id="UP000441404">
    <property type="component" value="Unassembled WGS sequence"/>
</dbReference>
<name>A0A6A7YJL5_9PSED</name>
<accession>A0A6A7YJL5</accession>
<evidence type="ECO:0000313" key="2">
    <source>
        <dbReference type="Proteomes" id="UP000441404"/>
    </source>
</evidence>
<proteinExistence type="predicted"/>
<dbReference type="NCBIfam" id="NF033927">
    <property type="entry name" value="alph_xenorhab_B"/>
    <property type="match status" value="1"/>
</dbReference>
<dbReference type="InterPro" id="IPR047760">
    <property type="entry name" value="XaxB-like"/>
</dbReference>
<comment type="caution">
    <text evidence="1">The sequence shown here is derived from an EMBL/GenBank/DDBJ whole genome shotgun (WGS) entry which is preliminary data.</text>
</comment>
<sequence length="332" mass="37929">MFTVTDFPLINIALIKNNKKNINALAGRLELSFNSALGSKVQRLDKAINAAHETLLTHTVKIAVRLTDKNYIRLRPMILEIENSPSLGDEQKKQSIAALEYDYLTSQKESHRVIAQLLLAMENTQNDLDDIKLSELDLRVPHSMTEDINTKLENNKLRQQQLNVDLQTLSTAIHLIDDKNIADYLADWIPSEETINAVSFSASKVEIFKQALILLKKYLSYISEHLNYLKMIEARNVLRLEIQKCRDRESVLIELQKKHAAVTQALNEAETLNVLKNDYHTQATNVTRRIEHYMGKVNFDGPLSSDNVDAIKDEMQQLEAFLKPLTSIRLPK</sequence>
<protein>
    <submittedName>
        <fullName evidence="1">Alpha-xenorhabdolysin family binary toxin subunit B</fullName>
    </submittedName>
</protein>
<organism evidence="1 2">
    <name type="scientific">Pseudomonas helleri</name>
    <dbReference type="NCBI Taxonomy" id="1608996"/>
    <lineage>
        <taxon>Bacteria</taxon>
        <taxon>Pseudomonadati</taxon>
        <taxon>Pseudomonadota</taxon>
        <taxon>Gammaproteobacteria</taxon>
        <taxon>Pseudomonadales</taxon>
        <taxon>Pseudomonadaceae</taxon>
        <taxon>Pseudomonas</taxon>
    </lineage>
</organism>
<evidence type="ECO:0000313" key="1">
    <source>
        <dbReference type="EMBL" id="MQT46152.1"/>
    </source>
</evidence>
<reference evidence="1 2" key="1">
    <citation type="submission" date="2019-10" db="EMBL/GenBank/DDBJ databases">
        <title>Evaluation of single-gene subtyping targets for Pseudomonas.</title>
        <authorList>
            <person name="Reichler S.J."/>
            <person name="Orsi R.H."/>
            <person name="Wiedmann M."/>
            <person name="Martin N.H."/>
            <person name="Murphy S.I."/>
        </authorList>
    </citation>
    <scope>NUCLEOTIDE SEQUENCE [LARGE SCALE GENOMIC DNA]</scope>
    <source>
        <strain evidence="1 2">FSL R10-3257</strain>
    </source>
</reference>
<gene>
    <name evidence="1" type="ORF">GHO40_05285</name>
</gene>
<dbReference type="AlphaFoldDB" id="A0A6A7YJL5"/>